<evidence type="ECO:0000256" key="2">
    <source>
        <dbReference type="ARBA" id="ARBA00022695"/>
    </source>
</evidence>
<evidence type="ECO:0000313" key="4">
    <source>
        <dbReference type="EMBL" id="ERE05891.1"/>
    </source>
</evidence>
<dbReference type="PANTHER" id="PTHR43584">
    <property type="entry name" value="NUCLEOTIDYL TRANSFERASE"/>
    <property type="match status" value="1"/>
</dbReference>
<keyword evidence="5" id="KW-1185">Reference proteome</keyword>
<dbReference type="InterPro" id="IPR029044">
    <property type="entry name" value="Nucleotide-diphossugar_trans"/>
</dbReference>
<dbReference type="Pfam" id="PF00483">
    <property type="entry name" value="NTP_transferase"/>
    <property type="match status" value="1"/>
</dbReference>
<dbReference type="NCBIfam" id="NF045761">
    <property type="entry name" value="NAMPUrTaseMurU"/>
    <property type="match status" value="1"/>
</dbReference>
<evidence type="ECO:0000313" key="5">
    <source>
        <dbReference type="Proteomes" id="UP000016426"/>
    </source>
</evidence>
<keyword evidence="1" id="KW-0808">Transferase</keyword>
<dbReference type="PANTHER" id="PTHR43584:SF8">
    <property type="entry name" value="N-ACETYLMURAMATE ALPHA-1-PHOSPHATE URIDYLYLTRANSFERASE"/>
    <property type="match status" value="1"/>
</dbReference>
<dbReference type="EMBL" id="AVPH01000238">
    <property type="protein sequence ID" value="ERE05891.1"/>
    <property type="molecule type" value="Genomic_DNA"/>
</dbReference>
<dbReference type="SUPFAM" id="SSF53448">
    <property type="entry name" value="Nucleotide-diphospho-sugar transferases"/>
    <property type="match status" value="1"/>
</dbReference>
<dbReference type="Proteomes" id="UP000016426">
    <property type="component" value="Unassembled WGS sequence"/>
</dbReference>
<comment type="caution">
    <text evidence="4">The sequence shown here is derived from an EMBL/GenBank/DDBJ whole genome shotgun (WGS) entry which is preliminary data.</text>
</comment>
<proteinExistence type="predicted"/>
<feature type="domain" description="Nucleotidyl transferase" evidence="3">
    <location>
        <begin position="7"/>
        <end position="137"/>
    </location>
</feature>
<protein>
    <submittedName>
        <fullName evidence="4">Mannose-1-phosphate guanylyltransferase</fullName>
    </submittedName>
</protein>
<dbReference type="InterPro" id="IPR054790">
    <property type="entry name" value="MurU"/>
</dbReference>
<dbReference type="Gene3D" id="3.90.550.10">
    <property type="entry name" value="Spore Coat Polysaccharide Biosynthesis Protein SpsA, Chain A"/>
    <property type="match status" value="1"/>
</dbReference>
<dbReference type="CDD" id="cd06422">
    <property type="entry name" value="NTP_transferase_like_1"/>
    <property type="match status" value="1"/>
</dbReference>
<evidence type="ECO:0000256" key="1">
    <source>
        <dbReference type="ARBA" id="ARBA00022679"/>
    </source>
</evidence>
<organism evidence="4 5">
    <name type="scientific">Pseudogulbenkiania ferrooxidans EGD-HP2</name>
    <dbReference type="NCBI Taxonomy" id="1388764"/>
    <lineage>
        <taxon>Bacteria</taxon>
        <taxon>Pseudomonadati</taxon>
        <taxon>Pseudomonadota</taxon>
        <taxon>Betaproteobacteria</taxon>
        <taxon>Neisseriales</taxon>
        <taxon>Chromobacteriaceae</taxon>
        <taxon>Pseudogulbenkiania</taxon>
    </lineage>
</organism>
<keyword evidence="2 4" id="KW-0548">Nucleotidyltransferase</keyword>
<dbReference type="GO" id="GO:0016779">
    <property type="term" value="F:nucleotidyltransferase activity"/>
    <property type="evidence" value="ECO:0007669"/>
    <property type="project" value="UniProtKB-KW"/>
</dbReference>
<accession>A0ABN0N607</accession>
<reference evidence="4 5" key="1">
    <citation type="journal article" date="2013" name="Genome Announc.">
        <title>Genome Sequence of the Pigment-Producing Bacterium Pseudogulbenkiania ferrooxidans, Isolated from Loktak Lake.</title>
        <authorList>
            <person name="Puranik S."/>
            <person name="Talkal R."/>
            <person name="Qureshi A."/>
            <person name="Khardenavis A."/>
            <person name="Kapley A."/>
            <person name="Purohit H.J."/>
        </authorList>
    </citation>
    <scope>NUCLEOTIDE SEQUENCE [LARGE SCALE GENOMIC DNA]</scope>
    <source>
        <strain evidence="4 5">EGD-HP2</strain>
    </source>
</reference>
<evidence type="ECO:0000259" key="3">
    <source>
        <dbReference type="Pfam" id="PF00483"/>
    </source>
</evidence>
<name>A0ABN0N607_9NEIS</name>
<dbReference type="InterPro" id="IPR005835">
    <property type="entry name" value="NTP_transferase_dom"/>
</dbReference>
<sequence>MNEKNMKAMILAAGRGERMRPLTDHTPKPLLVAGGKPLIQWHIERLVRAGVTELVINHAWLGERIEEALGDGSRFGASIAYSPEGQALETAGGIATALPLLGDEPFLVLNGDVLADFPVERLIEAAGRLDGDAAQAHLALTPKAGYPTGRDLTLRADGRVAACGDGDTPYTFCGLAAYHPAFFRDVKPGAASPLLPWLLAAMEQGRIRGEVQQGVWLDVGTPERLAEADRIASGWTA</sequence>
<gene>
    <name evidence="4" type="ORF">O166_09435</name>
</gene>
<dbReference type="InterPro" id="IPR050065">
    <property type="entry name" value="GlmU-like"/>
</dbReference>